<dbReference type="GeneTree" id="ENSGT00940000154662"/>
<dbReference type="Pfam" id="PF03144">
    <property type="entry name" value="GTP_EFTU_D2"/>
    <property type="match status" value="1"/>
</dbReference>
<dbReference type="GO" id="GO:0003746">
    <property type="term" value="F:translation elongation factor activity"/>
    <property type="evidence" value="ECO:0007669"/>
    <property type="project" value="TreeGrafter"/>
</dbReference>
<dbReference type="InterPro" id="IPR004161">
    <property type="entry name" value="EFTu-like_2"/>
</dbReference>
<reference evidence="4" key="2">
    <citation type="submission" date="2025-09" db="UniProtKB">
        <authorList>
            <consortium name="Ensembl"/>
        </authorList>
    </citation>
    <scope>IDENTIFICATION</scope>
</reference>
<evidence type="ECO:0000256" key="2">
    <source>
        <dbReference type="ARBA" id="ARBA00023134"/>
    </source>
</evidence>
<dbReference type="Pfam" id="PF03764">
    <property type="entry name" value="EFG_IV"/>
    <property type="match status" value="1"/>
</dbReference>
<dbReference type="Gene3D" id="3.90.1430.10">
    <property type="entry name" value="Yeast translation eEF2 (G' domain)"/>
    <property type="match status" value="1"/>
</dbReference>
<evidence type="ECO:0000256" key="1">
    <source>
        <dbReference type="ARBA" id="ARBA00022741"/>
    </source>
</evidence>
<dbReference type="Gene3D" id="3.30.70.240">
    <property type="match status" value="1"/>
</dbReference>
<dbReference type="InterPro" id="IPR000795">
    <property type="entry name" value="T_Tr_GTP-bd_dom"/>
</dbReference>
<dbReference type="GO" id="GO:0003924">
    <property type="term" value="F:GTPase activity"/>
    <property type="evidence" value="ECO:0007669"/>
    <property type="project" value="InterPro"/>
</dbReference>
<dbReference type="SUPFAM" id="SSF50447">
    <property type="entry name" value="Translation proteins"/>
    <property type="match status" value="1"/>
</dbReference>
<reference evidence="4" key="1">
    <citation type="submission" date="2025-08" db="UniProtKB">
        <authorList>
            <consortium name="Ensembl"/>
        </authorList>
    </citation>
    <scope>IDENTIFICATION</scope>
</reference>
<protein>
    <recommendedName>
        <fullName evidence="3">Translation elongation factor EFG/EF2 domain-containing protein</fullName>
    </recommendedName>
</protein>
<keyword evidence="1" id="KW-0547">Nucleotide-binding</keyword>
<dbReference type="Gene3D" id="3.40.50.300">
    <property type="entry name" value="P-loop containing nucleotide triphosphate hydrolases"/>
    <property type="match status" value="1"/>
</dbReference>
<evidence type="ECO:0000313" key="4">
    <source>
        <dbReference type="Ensembl" id="ENSLLEP00000010850.1"/>
    </source>
</evidence>
<dbReference type="InterPro" id="IPR009000">
    <property type="entry name" value="Transl_B-barrel_sf"/>
</dbReference>
<dbReference type="InterPro" id="IPR020568">
    <property type="entry name" value="Ribosomal_Su5_D2-typ_SF"/>
</dbReference>
<dbReference type="SUPFAM" id="SSF54211">
    <property type="entry name" value="Ribosomal protein S5 domain 2-like"/>
    <property type="match status" value="1"/>
</dbReference>
<dbReference type="GO" id="GO:0043022">
    <property type="term" value="F:ribosome binding"/>
    <property type="evidence" value="ECO:0007669"/>
    <property type="project" value="TreeGrafter"/>
</dbReference>
<dbReference type="InterPro" id="IPR014721">
    <property type="entry name" value="Ribsml_uS5_D2-typ_fold_subgr"/>
</dbReference>
<dbReference type="AlphaFoldDB" id="A0A8C5MBS8"/>
<dbReference type="SUPFAM" id="SSF52540">
    <property type="entry name" value="P-loop containing nucleoside triphosphate hydrolases"/>
    <property type="match status" value="2"/>
</dbReference>
<dbReference type="GO" id="GO:0005829">
    <property type="term" value="C:cytosol"/>
    <property type="evidence" value="ECO:0007669"/>
    <property type="project" value="TreeGrafter"/>
</dbReference>
<feature type="domain" description="Translation elongation factor EFG/EF2" evidence="3">
    <location>
        <begin position="380"/>
        <end position="501"/>
    </location>
</feature>
<dbReference type="GO" id="GO:0005525">
    <property type="term" value="F:GTP binding"/>
    <property type="evidence" value="ECO:0007669"/>
    <property type="project" value="UniProtKB-KW"/>
</dbReference>
<sequence length="568" mass="63623">MVNITIDQIRMIMDKKSNIRNMSVVAHVDDGKSTLTNSLVSKAGIIVSTRAGETPFWWWTLCRVYASRRRPFYGRMLPSGSSRCLMNKMDRGLLELQLEPEELDLTLQCIVEKVNVIISTNGNTVIGTLGFGSSLHSWDFPLKQFGDKYFDPAASKFSKSATAADGKELPRTFSQLILDPIFKIFDAIMNFKNEETAKLIDKLDIKAVMCRWLPARDTLHQVITSHLPSPVTAVFSGIVSTGQKVRIMGPNYTPGKKEHLYLKPIQRTILMMGHYIKPIEDVHCGNIVGLVGVDQFLVKTGTITTFEHAHNLKVMKFSFSPMVHIAVEVKNPADLPKLVEGSKRLKSDPVMSYREMVSEESNQLCLSQSPNKHNRLYMKVRPFPEGLTEDIDKGDVSCCQGAEDPGPVPAREIWCIGPYGTRPNILVDVTKGVQYFNVIKNSIVAGFQWTTKEGALCEEHMRGSGIDIHDIALHADTIHRGGGQIIPTARRVLYASAHTAQPRLMEPIYLVSNTGGQGFLKCVFDHWQFLLVGPFDRSNRPCQAVAETRKRKRLEGNIPLLNNFLDKL</sequence>
<evidence type="ECO:0000259" key="3">
    <source>
        <dbReference type="SMART" id="SM00889"/>
    </source>
</evidence>
<dbReference type="GO" id="GO:1990904">
    <property type="term" value="C:ribonucleoprotein complex"/>
    <property type="evidence" value="ECO:0007669"/>
    <property type="project" value="TreeGrafter"/>
</dbReference>
<dbReference type="InterPro" id="IPR005517">
    <property type="entry name" value="Transl_elong_EFG/EF2_IV"/>
</dbReference>
<dbReference type="Gene3D" id="2.40.30.10">
    <property type="entry name" value="Translation factors"/>
    <property type="match status" value="1"/>
</dbReference>
<dbReference type="PANTHER" id="PTHR42908:SF39">
    <property type="entry name" value="TR-TYPE G DOMAIN-CONTAINING PROTEIN"/>
    <property type="match status" value="1"/>
</dbReference>
<keyword evidence="2" id="KW-0342">GTP-binding</keyword>
<evidence type="ECO:0000313" key="5">
    <source>
        <dbReference type="Proteomes" id="UP000694569"/>
    </source>
</evidence>
<accession>A0A8C5MBS8</accession>
<dbReference type="PANTHER" id="PTHR42908">
    <property type="entry name" value="TRANSLATION ELONGATION FACTOR-RELATED"/>
    <property type="match status" value="1"/>
</dbReference>
<dbReference type="Proteomes" id="UP000694569">
    <property type="component" value="Unplaced"/>
</dbReference>
<name>A0A8C5MBS8_9ANUR</name>
<dbReference type="SMART" id="SM00889">
    <property type="entry name" value="EFG_IV"/>
    <property type="match status" value="1"/>
</dbReference>
<dbReference type="CDD" id="cd01681">
    <property type="entry name" value="aeEF2_snRNP_like_IV"/>
    <property type="match status" value="1"/>
</dbReference>
<dbReference type="Gene3D" id="3.30.230.10">
    <property type="match status" value="1"/>
</dbReference>
<dbReference type="Ensembl" id="ENSLLET00000011272.1">
    <property type="protein sequence ID" value="ENSLLEP00000010850.1"/>
    <property type="gene ID" value="ENSLLEG00000006586.1"/>
</dbReference>
<organism evidence="4 5">
    <name type="scientific">Leptobrachium leishanense</name>
    <name type="common">Leishan spiny toad</name>
    <dbReference type="NCBI Taxonomy" id="445787"/>
    <lineage>
        <taxon>Eukaryota</taxon>
        <taxon>Metazoa</taxon>
        <taxon>Chordata</taxon>
        <taxon>Craniata</taxon>
        <taxon>Vertebrata</taxon>
        <taxon>Euteleostomi</taxon>
        <taxon>Amphibia</taxon>
        <taxon>Batrachia</taxon>
        <taxon>Anura</taxon>
        <taxon>Pelobatoidea</taxon>
        <taxon>Megophryidae</taxon>
        <taxon>Leptobrachium</taxon>
    </lineage>
</organism>
<dbReference type="Pfam" id="PF00009">
    <property type="entry name" value="GTP_EFTU"/>
    <property type="match status" value="1"/>
</dbReference>
<proteinExistence type="predicted"/>
<keyword evidence="5" id="KW-1185">Reference proteome</keyword>
<dbReference type="InterPro" id="IPR027417">
    <property type="entry name" value="P-loop_NTPase"/>
</dbReference>